<comment type="caution">
    <text evidence="3">The sequence shown here is derived from an EMBL/GenBank/DDBJ whole genome shotgun (WGS) entry which is preliminary data.</text>
</comment>
<dbReference type="Gene3D" id="3.40.50.150">
    <property type="entry name" value="Vaccinia Virus protein VP39"/>
    <property type="match status" value="1"/>
</dbReference>
<dbReference type="Pfam" id="PF13578">
    <property type="entry name" value="Methyltransf_24"/>
    <property type="match status" value="1"/>
</dbReference>
<evidence type="ECO:0000313" key="3">
    <source>
        <dbReference type="EMBL" id="TDH56057.1"/>
    </source>
</evidence>
<dbReference type="GO" id="GO:0005886">
    <property type="term" value="C:plasma membrane"/>
    <property type="evidence" value="ECO:0007669"/>
    <property type="project" value="TreeGrafter"/>
</dbReference>
<keyword evidence="4" id="KW-1185">Reference proteome</keyword>
<evidence type="ECO:0000256" key="2">
    <source>
        <dbReference type="ARBA" id="ARBA00022679"/>
    </source>
</evidence>
<proteinExistence type="predicted"/>
<gene>
    <name evidence="3" type="ORF">E2C06_36480</name>
</gene>
<dbReference type="EMBL" id="SMSJ01000268">
    <property type="protein sequence ID" value="TDH56057.1"/>
    <property type="molecule type" value="Genomic_DNA"/>
</dbReference>
<dbReference type="Proteomes" id="UP000295096">
    <property type="component" value="Unassembled WGS sequence"/>
</dbReference>
<dbReference type="PANTHER" id="PTHR40048">
    <property type="entry name" value="RHAMNOSYL O-METHYLTRANSFERASE"/>
    <property type="match status" value="1"/>
</dbReference>
<reference evidence="3 4" key="1">
    <citation type="journal article" date="2016" name="J. Microbiol.">
        <title>Dankookia rubra gen. nov., sp. nov., an alphaproteobacterium isolated from sediment of a shallow stream.</title>
        <authorList>
            <person name="Kim W.H."/>
            <person name="Kim D.H."/>
            <person name="Kang K."/>
            <person name="Ahn T.Y."/>
        </authorList>
    </citation>
    <scope>NUCLEOTIDE SEQUENCE [LARGE SCALE GENOMIC DNA]</scope>
    <source>
        <strain evidence="3 4">JCM30602</strain>
    </source>
</reference>
<organism evidence="3 4">
    <name type="scientific">Dankookia rubra</name>
    <dbReference type="NCBI Taxonomy" id="1442381"/>
    <lineage>
        <taxon>Bacteria</taxon>
        <taxon>Pseudomonadati</taxon>
        <taxon>Pseudomonadota</taxon>
        <taxon>Alphaproteobacteria</taxon>
        <taxon>Acetobacterales</taxon>
        <taxon>Roseomonadaceae</taxon>
        <taxon>Dankookia</taxon>
    </lineage>
</organism>
<dbReference type="GO" id="GO:0032259">
    <property type="term" value="P:methylation"/>
    <property type="evidence" value="ECO:0007669"/>
    <property type="project" value="UniProtKB-KW"/>
</dbReference>
<keyword evidence="1 3" id="KW-0489">Methyltransferase</keyword>
<protein>
    <submittedName>
        <fullName evidence="3">Class I SAM-dependent methyltransferase</fullName>
    </submittedName>
</protein>
<dbReference type="GO" id="GO:0008168">
    <property type="term" value="F:methyltransferase activity"/>
    <property type="evidence" value="ECO:0007669"/>
    <property type="project" value="UniProtKB-KW"/>
</dbReference>
<evidence type="ECO:0000313" key="4">
    <source>
        <dbReference type="Proteomes" id="UP000295096"/>
    </source>
</evidence>
<dbReference type="PANTHER" id="PTHR40048:SF1">
    <property type="entry name" value="RHAMNOSYL O-METHYLTRANSFERASE"/>
    <property type="match status" value="1"/>
</dbReference>
<keyword evidence="2 3" id="KW-0808">Transferase</keyword>
<accession>A0A4R5Q3D5</accession>
<dbReference type="AlphaFoldDB" id="A0A4R5Q3D5"/>
<dbReference type="InterPro" id="IPR029063">
    <property type="entry name" value="SAM-dependent_MTases_sf"/>
</dbReference>
<evidence type="ECO:0000256" key="1">
    <source>
        <dbReference type="ARBA" id="ARBA00022603"/>
    </source>
</evidence>
<dbReference type="GO" id="GO:0071770">
    <property type="term" value="P:DIM/DIP cell wall layer assembly"/>
    <property type="evidence" value="ECO:0007669"/>
    <property type="project" value="TreeGrafter"/>
</dbReference>
<sequence length="313" mass="33466">MTKPDFQMRADLSPREAVAGHDALAPLLDPAIGPLFRQPLPGEADSAWHGHVPFAFWLVEAIRPRSIVELGAHRGVSYLAFCQAVEEAGIEARCMAVDTWQGDPQAGFYGDEALETLRAFHDPRYGHFSKLRRATFAAALDAVADGSVDLLHIDGFHGHEAVRADFTGWLPKLSGRGVVILHGTNEHRPGFGVRRFMQELREAYPAFEFLHAHGLGLVTVGSDPPAAAAALCRLRDPGQVALVRDRFAALGAIQERLALAEASAAAAAARIAEVQAAALGAVQDALASRDAAADRAAAIEASLAWRLSGPARR</sequence>
<name>A0A4R5Q3D5_9PROT</name>
<dbReference type="SUPFAM" id="SSF53335">
    <property type="entry name" value="S-adenosyl-L-methionine-dependent methyltransferases"/>
    <property type="match status" value="1"/>
</dbReference>
<feature type="non-terminal residue" evidence="3">
    <location>
        <position position="313"/>
    </location>
</feature>